<reference evidence="1 2" key="1">
    <citation type="journal article" date="2020" name="Cell">
        <title>Large-Scale Comparative Analyses of Tick Genomes Elucidate Their Genetic Diversity and Vector Capacities.</title>
        <authorList>
            <consortium name="Tick Genome and Microbiome Consortium (TIGMIC)"/>
            <person name="Jia N."/>
            <person name="Wang J."/>
            <person name="Shi W."/>
            <person name="Du L."/>
            <person name="Sun Y."/>
            <person name="Zhan W."/>
            <person name="Jiang J.F."/>
            <person name="Wang Q."/>
            <person name="Zhang B."/>
            <person name="Ji P."/>
            <person name="Bell-Sakyi L."/>
            <person name="Cui X.M."/>
            <person name="Yuan T.T."/>
            <person name="Jiang B.G."/>
            <person name="Yang W.F."/>
            <person name="Lam T.T."/>
            <person name="Chang Q.C."/>
            <person name="Ding S.J."/>
            <person name="Wang X.J."/>
            <person name="Zhu J.G."/>
            <person name="Ruan X.D."/>
            <person name="Zhao L."/>
            <person name="Wei J.T."/>
            <person name="Ye R.Z."/>
            <person name="Que T.C."/>
            <person name="Du C.H."/>
            <person name="Zhou Y.H."/>
            <person name="Cheng J.X."/>
            <person name="Dai P.F."/>
            <person name="Guo W.B."/>
            <person name="Han X.H."/>
            <person name="Huang E.J."/>
            <person name="Li L.F."/>
            <person name="Wei W."/>
            <person name="Gao Y.C."/>
            <person name="Liu J.Z."/>
            <person name="Shao H.Z."/>
            <person name="Wang X."/>
            <person name="Wang C.C."/>
            <person name="Yang T.C."/>
            <person name="Huo Q.B."/>
            <person name="Li W."/>
            <person name="Chen H.Y."/>
            <person name="Chen S.E."/>
            <person name="Zhou L.G."/>
            <person name="Ni X.B."/>
            <person name="Tian J.H."/>
            <person name="Sheng Y."/>
            <person name="Liu T."/>
            <person name="Pan Y.S."/>
            <person name="Xia L.Y."/>
            <person name="Li J."/>
            <person name="Zhao F."/>
            <person name="Cao W.C."/>
        </authorList>
    </citation>
    <scope>NUCLEOTIDE SEQUENCE [LARGE SCALE GENOMIC DNA]</scope>
    <source>
        <strain evidence="1">Iper-2018</strain>
    </source>
</reference>
<accession>A0AC60PAA4</accession>
<comment type="caution">
    <text evidence="1">The sequence shown here is derived from an EMBL/GenBank/DDBJ whole genome shotgun (WGS) entry which is preliminary data.</text>
</comment>
<gene>
    <name evidence="1" type="ORF">HPB47_006463</name>
</gene>
<evidence type="ECO:0000313" key="2">
    <source>
        <dbReference type="Proteomes" id="UP000805193"/>
    </source>
</evidence>
<proteinExistence type="predicted"/>
<protein>
    <submittedName>
        <fullName evidence="1">Uncharacterized protein</fullName>
    </submittedName>
</protein>
<name>A0AC60PAA4_IXOPE</name>
<keyword evidence="2" id="KW-1185">Reference proteome</keyword>
<organism evidence="1 2">
    <name type="scientific">Ixodes persulcatus</name>
    <name type="common">Taiga tick</name>
    <dbReference type="NCBI Taxonomy" id="34615"/>
    <lineage>
        <taxon>Eukaryota</taxon>
        <taxon>Metazoa</taxon>
        <taxon>Ecdysozoa</taxon>
        <taxon>Arthropoda</taxon>
        <taxon>Chelicerata</taxon>
        <taxon>Arachnida</taxon>
        <taxon>Acari</taxon>
        <taxon>Parasitiformes</taxon>
        <taxon>Ixodida</taxon>
        <taxon>Ixodoidea</taxon>
        <taxon>Ixodidae</taxon>
        <taxon>Ixodinae</taxon>
        <taxon>Ixodes</taxon>
    </lineage>
</organism>
<evidence type="ECO:0000313" key="1">
    <source>
        <dbReference type="EMBL" id="KAG0416383.1"/>
    </source>
</evidence>
<dbReference type="EMBL" id="JABSTQ010010958">
    <property type="protein sequence ID" value="KAG0416383.1"/>
    <property type="molecule type" value="Genomic_DNA"/>
</dbReference>
<dbReference type="Proteomes" id="UP000805193">
    <property type="component" value="Unassembled WGS sequence"/>
</dbReference>
<sequence length="148" mass="15831">MKNACKEVGWTKPDPATSTKRKLTSVVTNRHSSGTHQHLDMDDEGRRRSQRNRIRQTAASGPLRLPATVGTGTGSTSLGGSDDATTSQDGVAGQDSERSDTDTVGRSSCSKYLADGWRWLLISGIVLTPGYLLDPLLGDLEEGSDVND</sequence>